<sequence length="61" mass="7044">MPTEDINIRDECKSGTPCLARVRKKLAAQLRLVLVAKLRDIIPGDRSQRQPSSRRWARPFE</sequence>
<evidence type="ECO:0000313" key="1">
    <source>
        <dbReference type="EMBL" id="KAK5624568.1"/>
    </source>
</evidence>
<accession>A0AAN7U9W9</accession>
<protein>
    <submittedName>
        <fullName evidence="1">Uncharacterized protein</fullName>
    </submittedName>
</protein>
<dbReference type="AlphaFoldDB" id="A0AAN7U9W9"/>
<dbReference type="EMBL" id="JAWHQM010000001">
    <property type="protein sequence ID" value="KAK5624568.1"/>
    <property type="molecule type" value="Genomic_DNA"/>
</dbReference>
<name>A0AAN7U9W9_9PEZI</name>
<reference evidence="1 2" key="1">
    <citation type="submission" date="2023-10" db="EMBL/GenBank/DDBJ databases">
        <title>Draft genome sequence of Xylaria bambusicola isolate GMP-LS, the root and basal stem rot pathogen of sugarcane in Indonesia.</title>
        <authorList>
            <person name="Selvaraj P."/>
            <person name="Muralishankar V."/>
            <person name="Muruganantham S."/>
            <person name="Sp S."/>
            <person name="Haryani S."/>
            <person name="Lau K.J.X."/>
            <person name="Naqvi N.I."/>
        </authorList>
    </citation>
    <scope>NUCLEOTIDE SEQUENCE [LARGE SCALE GENOMIC DNA]</scope>
    <source>
        <strain evidence="1">GMP-LS</strain>
    </source>
</reference>
<keyword evidence="2" id="KW-1185">Reference proteome</keyword>
<organism evidence="1 2">
    <name type="scientific">Xylaria bambusicola</name>
    <dbReference type="NCBI Taxonomy" id="326684"/>
    <lineage>
        <taxon>Eukaryota</taxon>
        <taxon>Fungi</taxon>
        <taxon>Dikarya</taxon>
        <taxon>Ascomycota</taxon>
        <taxon>Pezizomycotina</taxon>
        <taxon>Sordariomycetes</taxon>
        <taxon>Xylariomycetidae</taxon>
        <taxon>Xylariales</taxon>
        <taxon>Xylariaceae</taxon>
        <taxon>Xylaria</taxon>
    </lineage>
</organism>
<comment type="caution">
    <text evidence="1">The sequence shown here is derived from an EMBL/GenBank/DDBJ whole genome shotgun (WGS) entry which is preliminary data.</text>
</comment>
<proteinExistence type="predicted"/>
<evidence type="ECO:0000313" key="2">
    <source>
        <dbReference type="Proteomes" id="UP001305414"/>
    </source>
</evidence>
<gene>
    <name evidence="1" type="ORF">RRF57_000284</name>
</gene>
<dbReference type="Proteomes" id="UP001305414">
    <property type="component" value="Unassembled WGS sequence"/>
</dbReference>